<protein>
    <submittedName>
        <fullName evidence="1">Uncharacterized protein</fullName>
    </submittedName>
</protein>
<evidence type="ECO:0000313" key="2">
    <source>
        <dbReference type="Proteomes" id="UP000887116"/>
    </source>
</evidence>
<reference evidence="1" key="1">
    <citation type="submission" date="2020-07" db="EMBL/GenBank/DDBJ databases">
        <title>Multicomponent nature underlies the extraordinary mechanical properties of spider dragline silk.</title>
        <authorList>
            <person name="Kono N."/>
            <person name="Nakamura H."/>
            <person name="Mori M."/>
            <person name="Yoshida Y."/>
            <person name="Ohtoshi R."/>
            <person name="Malay A.D."/>
            <person name="Moran D.A.P."/>
            <person name="Tomita M."/>
            <person name="Numata K."/>
            <person name="Arakawa K."/>
        </authorList>
    </citation>
    <scope>NUCLEOTIDE SEQUENCE</scope>
</reference>
<dbReference type="EMBL" id="BMAO01000091">
    <property type="protein sequence ID" value="GFQ64374.1"/>
    <property type="molecule type" value="Genomic_DNA"/>
</dbReference>
<proteinExistence type="predicted"/>
<evidence type="ECO:0000313" key="1">
    <source>
        <dbReference type="EMBL" id="GFQ64374.1"/>
    </source>
</evidence>
<keyword evidence="2" id="KW-1185">Reference proteome</keyword>
<organism evidence="1 2">
    <name type="scientific">Trichonephila clavata</name>
    <name type="common">Joro spider</name>
    <name type="synonym">Nephila clavata</name>
    <dbReference type="NCBI Taxonomy" id="2740835"/>
    <lineage>
        <taxon>Eukaryota</taxon>
        <taxon>Metazoa</taxon>
        <taxon>Ecdysozoa</taxon>
        <taxon>Arthropoda</taxon>
        <taxon>Chelicerata</taxon>
        <taxon>Arachnida</taxon>
        <taxon>Araneae</taxon>
        <taxon>Araneomorphae</taxon>
        <taxon>Entelegynae</taxon>
        <taxon>Araneoidea</taxon>
        <taxon>Nephilidae</taxon>
        <taxon>Trichonephila</taxon>
    </lineage>
</organism>
<dbReference type="AlphaFoldDB" id="A0A8X6GCU5"/>
<dbReference type="Proteomes" id="UP000887116">
    <property type="component" value="Unassembled WGS sequence"/>
</dbReference>
<sequence>MLTDLQNPSSSTVFLPPTTFFLSPTFSFPLPFFCLVRSRPLVSPVAGSLPLYIPDPLPDPSYRVSPVARFSHVCSIHCQVWVSDPYTPHLRVKLAPCG</sequence>
<gene>
    <name evidence="1" type="ORF">TNCT_293781</name>
</gene>
<accession>A0A8X6GCU5</accession>
<comment type="caution">
    <text evidence="1">The sequence shown here is derived from an EMBL/GenBank/DDBJ whole genome shotgun (WGS) entry which is preliminary data.</text>
</comment>
<name>A0A8X6GCU5_TRICU</name>
<dbReference type="OrthoDB" id="10574213at2759"/>